<dbReference type="InterPro" id="IPR000182">
    <property type="entry name" value="GNAT_dom"/>
</dbReference>
<protein>
    <submittedName>
        <fullName evidence="2">Acetyltransferase including N-acetylase of ribosomal protein</fullName>
    </submittedName>
</protein>
<keyword evidence="3" id="KW-1185">Reference proteome</keyword>
<feature type="domain" description="N-acetyltransferase" evidence="1">
    <location>
        <begin position="55"/>
        <end position="213"/>
    </location>
</feature>
<dbReference type="PANTHER" id="PTHR43792:SF1">
    <property type="entry name" value="N-ACETYLTRANSFERASE DOMAIN-CONTAINING PROTEIN"/>
    <property type="match status" value="1"/>
</dbReference>
<dbReference type="PROSITE" id="PS51186">
    <property type="entry name" value="GNAT"/>
    <property type="match status" value="1"/>
</dbReference>
<evidence type="ECO:0000313" key="3">
    <source>
        <dbReference type="Proteomes" id="UP000010953"/>
    </source>
</evidence>
<name>M7XGV3_9BACT</name>
<dbReference type="GO" id="GO:0016747">
    <property type="term" value="F:acyltransferase activity, transferring groups other than amino-acyl groups"/>
    <property type="evidence" value="ECO:0007669"/>
    <property type="project" value="InterPro"/>
</dbReference>
<sequence>MVTETFRLRINISGSLTGWCSESPAFGKLQNVSDQAKTTSNQIMYKRIYIETQRTILRNLETDDAERFYALNLDKEVLKFTGDKPFENIQTAKDFITNYDQYEKYGVGRLAVMEKITSKFIGWCGLKYSHDKDEYDIGFRFFRQYWNKGFATETAKVCLEFGFNELGLCRIVGRAMKENIASIKVLEKIGMTFKESFDFDGQEGEIFEITNKEYEERSPNR</sequence>
<evidence type="ECO:0000313" key="2">
    <source>
        <dbReference type="EMBL" id="EMS33768.1"/>
    </source>
</evidence>
<comment type="caution">
    <text evidence="2">The sequence shown here is derived from an EMBL/GenBank/DDBJ whole genome shotgun (WGS) entry which is preliminary data.</text>
</comment>
<accession>M7XGV3</accession>
<dbReference type="Gene3D" id="3.40.630.30">
    <property type="match status" value="1"/>
</dbReference>
<reference evidence="2" key="1">
    <citation type="submission" date="2013-01" db="EMBL/GenBank/DDBJ databases">
        <title>Genome assembly of Mariniradius saccharolyticus AK6.</title>
        <authorList>
            <person name="Vaidya B."/>
            <person name="Khatri I."/>
            <person name="Tanuku N.R.S."/>
            <person name="Subramanian S."/>
            <person name="Pinnaka A."/>
        </authorList>
    </citation>
    <scope>NUCLEOTIDE SEQUENCE [LARGE SCALE GENOMIC DNA]</scope>
    <source>
        <strain evidence="2">AK6</strain>
    </source>
</reference>
<evidence type="ECO:0000259" key="1">
    <source>
        <dbReference type="PROSITE" id="PS51186"/>
    </source>
</evidence>
<dbReference type="FunCoup" id="M7XGV3">
    <property type="interactions" value="46"/>
</dbReference>
<dbReference type="AlphaFoldDB" id="M7XGV3"/>
<dbReference type="PANTHER" id="PTHR43792">
    <property type="entry name" value="GNAT FAMILY, PUTATIVE (AFU_ORTHOLOGUE AFUA_3G00765)-RELATED-RELATED"/>
    <property type="match status" value="1"/>
</dbReference>
<dbReference type="SUPFAM" id="SSF55729">
    <property type="entry name" value="Acyl-CoA N-acyltransferases (Nat)"/>
    <property type="match status" value="1"/>
</dbReference>
<dbReference type="Proteomes" id="UP000010953">
    <property type="component" value="Unassembled WGS sequence"/>
</dbReference>
<dbReference type="InterPro" id="IPR051531">
    <property type="entry name" value="N-acetyltransferase"/>
</dbReference>
<dbReference type="InterPro" id="IPR016181">
    <property type="entry name" value="Acyl_CoA_acyltransferase"/>
</dbReference>
<proteinExistence type="predicted"/>
<dbReference type="eggNOG" id="COG1670">
    <property type="taxonomic scope" value="Bacteria"/>
</dbReference>
<gene>
    <name evidence="2" type="ORF">C943_04647</name>
</gene>
<dbReference type="Pfam" id="PF13302">
    <property type="entry name" value="Acetyltransf_3"/>
    <property type="match status" value="1"/>
</dbReference>
<organism evidence="2 3">
    <name type="scientific">Mariniradius saccharolyticus AK6</name>
    <dbReference type="NCBI Taxonomy" id="1239962"/>
    <lineage>
        <taxon>Bacteria</taxon>
        <taxon>Pseudomonadati</taxon>
        <taxon>Bacteroidota</taxon>
        <taxon>Cytophagia</taxon>
        <taxon>Cytophagales</taxon>
        <taxon>Cyclobacteriaceae</taxon>
        <taxon>Mariniradius</taxon>
    </lineage>
</organism>
<dbReference type="STRING" id="1239962.C943_04647"/>
<dbReference type="EMBL" id="AMZY02000009">
    <property type="protein sequence ID" value="EMS33768.1"/>
    <property type="molecule type" value="Genomic_DNA"/>
</dbReference>
<dbReference type="InParanoid" id="M7XGV3"/>